<feature type="chain" id="PRO_5043595999" evidence="7">
    <location>
        <begin position="22"/>
        <end position="282"/>
    </location>
</feature>
<name>A0AAV4N9X7_CAEEX</name>
<evidence type="ECO:0000256" key="6">
    <source>
        <dbReference type="SAM" id="Phobius"/>
    </source>
</evidence>
<keyword evidence="7" id="KW-0732">Signal</keyword>
<evidence type="ECO:0000256" key="5">
    <source>
        <dbReference type="ARBA" id="ARBA00023136"/>
    </source>
</evidence>
<comment type="similarity">
    <text evidence="2">Belongs to the TDE1 family.</text>
</comment>
<keyword evidence="4 6" id="KW-1133">Transmembrane helix</keyword>
<dbReference type="AlphaFoldDB" id="A0AAV4N9X7"/>
<dbReference type="Proteomes" id="UP001054945">
    <property type="component" value="Unassembled WGS sequence"/>
</dbReference>
<dbReference type="EMBL" id="BPLR01003134">
    <property type="protein sequence ID" value="GIX81493.1"/>
    <property type="molecule type" value="Genomic_DNA"/>
</dbReference>
<evidence type="ECO:0000313" key="8">
    <source>
        <dbReference type="EMBL" id="GIX81493.1"/>
    </source>
</evidence>
<dbReference type="PANTHER" id="PTHR10383">
    <property type="entry name" value="SERINE INCORPORATOR"/>
    <property type="match status" value="1"/>
</dbReference>
<feature type="transmembrane region" description="Helical" evidence="6">
    <location>
        <begin position="252"/>
        <end position="276"/>
    </location>
</feature>
<evidence type="ECO:0000256" key="2">
    <source>
        <dbReference type="ARBA" id="ARBA00006665"/>
    </source>
</evidence>
<evidence type="ECO:0000256" key="7">
    <source>
        <dbReference type="SAM" id="SignalP"/>
    </source>
</evidence>
<evidence type="ECO:0000256" key="4">
    <source>
        <dbReference type="ARBA" id="ARBA00022989"/>
    </source>
</evidence>
<feature type="transmembrane region" description="Helical" evidence="6">
    <location>
        <begin position="77"/>
        <end position="97"/>
    </location>
</feature>
<feature type="transmembrane region" description="Helical" evidence="6">
    <location>
        <begin position="148"/>
        <end position="164"/>
    </location>
</feature>
<comment type="caution">
    <text evidence="8">The sequence shown here is derived from an EMBL/GenBank/DDBJ whole genome shotgun (WGS) entry which is preliminary data.</text>
</comment>
<feature type="transmembrane region" description="Helical" evidence="6">
    <location>
        <begin position="37"/>
        <end position="65"/>
    </location>
</feature>
<dbReference type="InterPro" id="IPR005016">
    <property type="entry name" value="TDE1/TMS"/>
</dbReference>
<feature type="transmembrane region" description="Helical" evidence="6">
    <location>
        <begin position="109"/>
        <end position="127"/>
    </location>
</feature>
<dbReference type="Pfam" id="PF03348">
    <property type="entry name" value="Serinc"/>
    <property type="match status" value="1"/>
</dbReference>
<comment type="subcellular location">
    <subcellularLocation>
        <location evidence="1">Membrane</location>
        <topology evidence="1">Multi-pass membrane protein</topology>
    </subcellularLocation>
</comment>
<feature type="signal peptide" evidence="7">
    <location>
        <begin position="1"/>
        <end position="21"/>
    </location>
</feature>
<dbReference type="GO" id="GO:0016020">
    <property type="term" value="C:membrane"/>
    <property type="evidence" value="ECO:0007669"/>
    <property type="project" value="UniProtKB-SubCell"/>
</dbReference>
<feature type="transmembrane region" description="Helical" evidence="6">
    <location>
        <begin position="209"/>
        <end position="231"/>
    </location>
</feature>
<sequence length="282" mass="32166">MIGGFLFILIQLVLIIDFAHGWTERWLENYEETQSKGWYCALIFFTLLHYVLSIAAAVLLFIYYTQALIYYPDLIKICKNIIFNLICCIILSIVSVLPKVQDALPKSGLLQSSVVMLYVMYLTWSSLNNSHTCRPAFLQKAHTFDAQSIVTLVIWFICVLYSSIRTASNSQVSKLTMSEKILVQDGDSDLGKGDAESGKAWDNEDSEVVYSWSFFHFMFALASLYVMMTLTNWYDPVSSVPGQEAATNQASMWVKIISSWLCILLYLWSLIAPLVLKDREFN</sequence>
<reference evidence="8 9" key="1">
    <citation type="submission" date="2021-06" db="EMBL/GenBank/DDBJ databases">
        <title>Caerostris extrusa draft genome.</title>
        <authorList>
            <person name="Kono N."/>
            <person name="Arakawa K."/>
        </authorList>
    </citation>
    <scope>NUCLEOTIDE SEQUENCE [LARGE SCALE GENOMIC DNA]</scope>
</reference>
<keyword evidence="3 6" id="KW-0812">Transmembrane</keyword>
<dbReference type="PANTHER" id="PTHR10383:SF9">
    <property type="entry name" value="SERINE INCORPORATOR, ISOFORM F"/>
    <property type="match status" value="1"/>
</dbReference>
<proteinExistence type="inferred from homology"/>
<keyword evidence="9" id="KW-1185">Reference proteome</keyword>
<organism evidence="8 9">
    <name type="scientific">Caerostris extrusa</name>
    <name type="common">Bark spider</name>
    <name type="synonym">Caerostris bankana</name>
    <dbReference type="NCBI Taxonomy" id="172846"/>
    <lineage>
        <taxon>Eukaryota</taxon>
        <taxon>Metazoa</taxon>
        <taxon>Ecdysozoa</taxon>
        <taxon>Arthropoda</taxon>
        <taxon>Chelicerata</taxon>
        <taxon>Arachnida</taxon>
        <taxon>Araneae</taxon>
        <taxon>Araneomorphae</taxon>
        <taxon>Entelegynae</taxon>
        <taxon>Araneoidea</taxon>
        <taxon>Araneidae</taxon>
        <taxon>Caerostris</taxon>
    </lineage>
</organism>
<accession>A0AAV4N9X7</accession>
<evidence type="ECO:0000313" key="9">
    <source>
        <dbReference type="Proteomes" id="UP001054945"/>
    </source>
</evidence>
<gene>
    <name evidence="8" type="primary">SERINC1</name>
    <name evidence="8" type="ORF">CEXT_318991</name>
</gene>
<protein>
    <submittedName>
        <fullName evidence="8">Serine incorporator 1</fullName>
    </submittedName>
</protein>
<keyword evidence="5 6" id="KW-0472">Membrane</keyword>
<evidence type="ECO:0000256" key="3">
    <source>
        <dbReference type="ARBA" id="ARBA00022692"/>
    </source>
</evidence>
<evidence type="ECO:0000256" key="1">
    <source>
        <dbReference type="ARBA" id="ARBA00004141"/>
    </source>
</evidence>